<evidence type="ECO:0000313" key="20">
    <source>
        <dbReference type="EMBL" id="UUY04038.1"/>
    </source>
</evidence>
<dbReference type="EC" id="1.1.3.6" evidence="16"/>
<evidence type="ECO:0000256" key="2">
    <source>
        <dbReference type="ARBA" id="ARBA00010790"/>
    </source>
</evidence>
<dbReference type="Pfam" id="PF05199">
    <property type="entry name" value="GMC_oxred_C"/>
    <property type="match status" value="1"/>
</dbReference>
<dbReference type="Pfam" id="PF13450">
    <property type="entry name" value="NAD_binding_8"/>
    <property type="match status" value="1"/>
</dbReference>
<name>A0ABY5PH86_9ACTN</name>
<evidence type="ECO:0000256" key="5">
    <source>
        <dbReference type="ARBA" id="ARBA00022723"/>
    </source>
</evidence>
<protein>
    <recommendedName>
        <fullName evidence="17">Cholesterol oxidase</fullName>
        <ecNumber evidence="16">1.1.3.6</ecNumber>
        <ecNumber evidence="14">5.3.3.1</ecNumber>
    </recommendedName>
    <alternativeName>
        <fullName evidence="18">Cholesterol isomerase</fullName>
    </alternativeName>
</protein>
<comment type="similarity">
    <text evidence="2">Belongs to the GMC oxidoreductase family.</text>
</comment>
<feature type="domain" description="4Fe-4S ferredoxin-type" evidence="19">
    <location>
        <begin position="173"/>
        <end position="207"/>
    </location>
</feature>
<evidence type="ECO:0000256" key="9">
    <source>
        <dbReference type="ARBA" id="ARBA00023014"/>
    </source>
</evidence>
<evidence type="ECO:0000259" key="19">
    <source>
        <dbReference type="PROSITE" id="PS51379"/>
    </source>
</evidence>
<evidence type="ECO:0000256" key="10">
    <source>
        <dbReference type="ARBA" id="ARBA00023098"/>
    </source>
</evidence>
<dbReference type="InterPro" id="IPR017896">
    <property type="entry name" value="4Fe4S_Fe-S-bd"/>
</dbReference>
<evidence type="ECO:0000256" key="11">
    <source>
        <dbReference type="ARBA" id="ARBA00023166"/>
    </source>
</evidence>
<dbReference type="InterPro" id="IPR036188">
    <property type="entry name" value="FAD/NAD-bd_sf"/>
</dbReference>
<keyword evidence="5" id="KW-0479">Metal-binding</keyword>
<keyword evidence="13" id="KW-0413">Isomerase</keyword>
<keyword evidence="7" id="KW-0560">Oxidoreductase</keyword>
<dbReference type="Proteomes" id="UP001058860">
    <property type="component" value="Chromosome"/>
</dbReference>
<gene>
    <name evidence="20" type="ORF">LRS13_00465</name>
</gene>
<comment type="pathway">
    <text evidence="15">Steroid metabolism; cholesterol degradation.</text>
</comment>
<evidence type="ECO:0000256" key="17">
    <source>
        <dbReference type="ARBA" id="ARBA00049744"/>
    </source>
</evidence>
<evidence type="ECO:0000256" key="7">
    <source>
        <dbReference type="ARBA" id="ARBA00023002"/>
    </source>
</evidence>
<dbReference type="InterPro" id="IPR007867">
    <property type="entry name" value="GMC_OxRtase_C"/>
</dbReference>
<sequence length="562" mass="60392">MGSHDVDWVVIGSGFGGSVSALRLAEKGYSVQVLEQGNRIEDEDLPSSTWDLRRYFYAPKLGMRGILRMVAFKDVFVSAGTGVGGGSLGYAMTLYTPPPPFFLDKQWPGGHDWHAELSPHYETAQRMLGVTDAAVGDPADQMLLEYGEKIGCADTYRTARVGTYLDTPGQTVPDPYFGGEGPARTGCTTCGRCMMGCPVGAKNSLPKNYLWFAEKRGVRITPQRQVVTIRPLGERGEDGWEIVHERSGAWRRKDRQVLRTGGIVISGGTLGTNQLLAQAKANGDLPHLSPRLGHLVRTNSEAVLGVTVPADKDPGLINRVAINSSIYPDQHTHIETVVYGKGGGAMRSIFTLLTGDGSRAVRPLKLLGQIVRHPRRYASLMFSPGWSERTIIVLVMQSLDNAIRLVAKPGRNGKVRLQTQEDPDRPNPRFIPVANDFTEWLAKRTGGIAASSVLESLFSIPSTAHFLGGVVVGETAQDGVVDADHRVHGYENLLVCDGSAVPANVGVNPSLTITAMAERAMSRVPAKEGAVVHEPIGVAPIAGKTATAEPEPVAPLPVVSVS</sequence>
<keyword evidence="9" id="KW-0411">Iron-sulfur</keyword>
<keyword evidence="12" id="KW-0753">Steroid metabolism</keyword>
<keyword evidence="10" id="KW-0443">Lipid metabolism</keyword>
<dbReference type="PROSITE" id="PS00198">
    <property type="entry name" value="4FE4S_FER_1"/>
    <property type="match status" value="1"/>
</dbReference>
<dbReference type="PANTHER" id="PTHR47470:SF1">
    <property type="entry name" value="FAD-DEPENDENT OXIDOREDUCTASE 2 FAD BINDING DOMAIN-CONTAINING PROTEIN"/>
    <property type="match status" value="1"/>
</dbReference>
<evidence type="ECO:0000256" key="6">
    <source>
        <dbReference type="ARBA" id="ARBA00022827"/>
    </source>
</evidence>
<keyword evidence="6" id="KW-0274">FAD</keyword>
<dbReference type="PROSITE" id="PS51379">
    <property type="entry name" value="4FE4S_FER_2"/>
    <property type="match status" value="1"/>
</dbReference>
<keyword evidence="3" id="KW-0153">Cholesterol metabolism</keyword>
<keyword evidence="11" id="KW-1207">Sterol metabolism</keyword>
<evidence type="ECO:0000256" key="18">
    <source>
        <dbReference type="ARBA" id="ARBA00049778"/>
    </source>
</evidence>
<dbReference type="InterPro" id="IPR017900">
    <property type="entry name" value="4Fe4S_Fe_S_CS"/>
</dbReference>
<evidence type="ECO:0000256" key="3">
    <source>
        <dbReference type="ARBA" id="ARBA00022548"/>
    </source>
</evidence>
<evidence type="ECO:0000313" key="21">
    <source>
        <dbReference type="Proteomes" id="UP001058860"/>
    </source>
</evidence>
<evidence type="ECO:0000256" key="4">
    <source>
        <dbReference type="ARBA" id="ARBA00022630"/>
    </source>
</evidence>
<accession>A0ABY5PH86</accession>
<dbReference type="InterPro" id="IPR052542">
    <property type="entry name" value="Cholesterol_Oxidase"/>
</dbReference>
<evidence type="ECO:0000256" key="16">
    <source>
        <dbReference type="ARBA" id="ARBA00049723"/>
    </source>
</evidence>
<proteinExistence type="inferred from homology"/>
<evidence type="ECO:0000256" key="12">
    <source>
        <dbReference type="ARBA" id="ARBA00023221"/>
    </source>
</evidence>
<keyword evidence="8" id="KW-0408">Iron</keyword>
<dbReference type="Gene3D" id="3.50.50.60">
    <property type="entry name" value="FAD/NAD(P)-binding domain"/>
    <property type="match status" value="3"/>
</dbReference>
<comment type="cofactor">
    <cofactor evidence="1">
        <name>FAD</name>
        <dbReference type="ChEBI" id="CHEBI:57692"/>
    </cofactor>
</comment>
<dbReference type="PRINTS" id="PR00411">
    <property type="entry name" value="PNDRDTASEI"/>
</dbReference>
<evidence type="ECO:0000256" key="14">
    <source>
        <dbReference type="ARBA" id="ARBA00038856"/>
    </source>
</evidence>
<keyword evidence="21" id="KW-1185">Reference proteome</keyword>
<evidence type="ECO:0000256" key="8">
    <source>
        <dbReference type="ARBA" id="ARBA00023004"/>
    </source>
</evidence>
<evidence type="ECO:0000256" key="15">
    <source>
        <dbReference type="ARBA" id="ARBA00049645"/>
    </source>
</evidence>
<reference evidence="21" key="1">
    <citation type="submission" date="2021-11" db="EMBL/GenBank/DDBJ databases">
        <title>Cultivation dependent microbiological survey of springs from the worlds oldest radium mine currently devoted to the extraction of radon-saturated water.</title>
        <authorList>
            <person name="Kapinusova G."/>
            <person name="Smrhova T."/>
            <person name="Strejcek M."/>
            <person name="Suman J."/>
            <person name="Jani K."/>
            <person name="Pajer P."/>
            <person name="Uhlik O."/>
        </authorList>
    </citation>
    <scope>NUCLEOTIDE SEQUENCE [LARGE SCALE GENOMIC DNA]</scope>
    <source>
        <strain evidence="21">J379</strain>
    </source>
</reference>
<dbReference type="SUPFAM" id="SSF51905">
    <property type="entry name" value="FAD/NAD(P)-binding domain"/>
    <property type="match status" value="1"/>
</dbReference>
<dbReference type="PANTHER" id="PTHR47470">
    <property type="entry name" value="CHOLESTEROL OXIDASE"/>
    <property type="match status" value="1"/>
</dbReference>
<dbReference type="RefSeq" id="WP_353864535.1">
    <property type="nucleotide sequence ID" value="NZ_CP088295.1"/>
</dbReference>
<dbReference type="EC" id="5.3.3.1" evidence="14"/>
<evidence type="ECO:0000256" key="13">
    <source>
        <dbReference type="ARBA" id="ARBA00023235"/>
    </source>
</evidence>
<evidence type="ECO:0000256" key="1">
    <source>
        <dbReference type="ARBA" id="ARBA00001974"/>
    </source>
</evidence>
<dbReference type="EMBL" id="CP088295">
    <property type="protein sequence ID" value="UUY04038.1"/>
    <property type="molecule type" value="Genomic_DNA"/>
</dbReference>
<organism evidence="20 21">
    <name type="scientific">Svornostia abyssi</name>
    <dbReference type="NCBI Taxonomy" id="2898438"/>
    <lineage>
        <taxon>Bacteria</taxon>
        <taxon>Bacillati</taxon>
        <taxon>Actinomycetota</taxon>
        <taxon>Thermoleophilia</taxon>
        <taxon>Solirubrobacterales</taxon>
        <taxon>Baekduiaceae</taxon>
        <taxon>Svornostia</taxon>
    </lineage>
</organism>
<keyword evidence="4" id="KW-0285">Flavoprotein</keyword>